<keyword evidence="2" id="KW-1185">Reference proteome</keyword>
<evidence type="ECO:0000313" key="1">
    <source>
        <dbReference type="EMBL" id="MBB5535794.1"/>
    </source>
</evidence>
<gene>
    <name evidence="1" type="ORF">GGD55_002498</name>
</gene>
<dbReference type="Proteomes" id="UP000585507">
    <property type="component" value="Unassembled WGS sequence"/>
</dbReference>
<dbReference type="EMBL" id="JACHBK010000005">
    <property type="protein sequence ID" value="MBB5535794.1"/>
    <property type="molecule type" value="Genomic_DNA"/>
</dbReference>
<proteinExistence type="predicted"/>
<protein>
    <submittedName>
        <fullName evidence="1">Uncharacterized protein</fullName>
    </submittedName>
</protein>
<dbReference type="AlphaFoldDB" id="A0A7W8UBL4"/>
<name>A0A7W8UBL4_9HYPH</name>
<accession>A0A7W8UBL4</accession>
<comment type="caution">
    <text evidence="1">The sequence shown here is derived from an EMBL/GenBank/DDBJ whole genome shotgun (WGS) entry which is preliminary data.</text>
</comment>
<reference evidence="1 2" key="1">
    <citation type="submission" date="2020-08" db="EMBL/GenBank/DDBJ databases">
        <title>Genomic Encyclopedia of Type Strains, Phase IV (KMG-V): Genome sequencing to study the core and pangenomes of soil and plant-associated prokaryotes.</title>
        <authorList>
            <person name="Whitman W."/>
        </authorList>
    </citation>
    <scope>NUCLEOTIDE SEQUENCE [LARGE SCALE GENOMIC DNA]</scope>
    <source>
        <strain evidence="1 2">SEMIA 4084</strain>
    </source>
</reference>
<sequence length="79" mass="8724">MIRRRKAPRFRQRVNGGTALHAAWDGCGSPMYENETGGGYSVEIVAHSARESGNCERNDIFVLGTITETPMLLKVDLSK</sequence>
<evidence type="ECO:0000313" key="2">
    <source>
        <dbReference type="Proteomes" id="UP000585507"/>
    </source>
</evidence>
<organism evidence="1 2">
    <name type="scientific">Rhizobium giardinii</name>
    <dbReference type="NCBI Taxonomy" id="56731"/>
    <lineage>
        <taxon>Bacteria</taxon>
        <taxon>Pseudomonadati</taxon>
        <taxon>Pseudomonadota</taxon>
        <taxon>Alphaproteobacteria</taxon>
        <taxon>Hyphomicrobiales</taxon>
        <taxon>Rhizobiaceae</taxon>
        <taxon>Rhizobium/Agrobacterium group</taxon>
        <taxon>Rhizobium</taxon>
    </lineage>
</organism>